<dbReference type="AlphaFoldDB" id="A0A2D3WEL7"/>
<keyword evidence="6" id="KW-0460">Magnesium</keyword>
<dbReference type="GO" id="GO:0005524">
    <property type="term" value="F:ATP binding"/>
    <property type="evidence" value="ECO:0007669"/>
    <property type="project" value="UniProtKB-KW"/>
</dbReference>
<keyword evidence="5" id="KW-0067">ATP-binding</keyword>
<evidence type="ECO:0000256" key="2">
    <source>
        <dbReference type="ARBA" id="ARBA00022598"/>
    </source>
</evidence>
<keyword evidence="3" id="KW-0479">Metal-binding</keyword>
<protein>
    <submittedName>
        <fullName evidence="7">Bifunctional folylpolyglutamate synthase/dihydrofolate synthase</fullName>
    </submittedName>
</protein>
<dbReference type="GO" id="GO:0008841">
    <property type="term" value="F:dihydrofolate synthase activity"/>
    <property type="evidence" value="ECO:0007669"/>
    <property type="project" value="TreeGrafter"/>
</dbReference>
<evidence type="ECO:0000256" key="6">
    <source>
        <dbReference type="ARBA" id="ARBA00022842"/>
    </source>
</evidence>
<dbReference type="NCBIfam" id="TIGR01499">
    <property type="entry name" value="folC"/>
    <property type="match status" value="1"/>
</dbReference>
<organism evidence="7 8">
    <name type="scientific">Sulfurospirillum cavolei</name>
    <dbReference type="NCBI Taxonomy" id="366522"/>
    <lineage>
        <taxon>Bacteria</taxon>
        <taxon>Pseudomonadati</taxon>
        <taxon>Campylobacterota</taxon>
        <taxon>Epsilonproteobacteria</taxon>
        <taxon>Campylobacterales</taxon>
        <taxon>Sulfurospirillaceae</taxon>
        <taxon>Sulfurospirillum</taxon>
    </lineage>
</organism>
<keyword evidence="2" id="KW-0436">Ligase</keyword>
<gene>
    <name evidence="7" type="ORF">CFH80_03445</name>
</gene>
<dbReference type="Proteomes" id="UP000231638">
    <property type="component" value="Unassembled WGS sequence"/>
</dbReference>
<dbReference type="GO" id="GO:0004326">
    <property type="term" value="F:tetrahydrofolylpolyglutamate synthase activity"/>
    <property type="evidence" value="ECO:0007669"/>
    <property type="project" value="InterPro"/>
</dbReference>
<dbReference type="PANTHER" id="PTHR11136:SF0">
    <property type="entry name" value="DIHYDROFOLATE SYNTHETASE-RELATED"/>
    <property type="match status" value="1"/>
</dbReference>
<dbReference type="STRING" id="366522.GCA_001548055_00847"/>
<dbReference type="InterPro" id="IPR001645">
    <property type="entry name" value="Folylpolyglutamate_synth"/>
</dbReference>
<dbReference type="Gene3D" id="3.90.190.20">
    <property type="entry name" value="Mur ligase, C-terminal domain"/>
    <property type="match status" value="1"/>
</dbReference>
<accession>A0A2D3WEL7</accession>
<evidence type="ECO:0000256" key="1">
    <source>
        <dbReference type="ARBA" id="ARBA00008276"/>
    </source>
</evidence>
<dbReference type="InterPro" id="IPR036615">
    <property type="entry name" value="Mur_ligase_C_dom_sf"/>
</dbReference>
<reference evidence="7 8" key="1">
    <citation type="journal article" date="2017" name="Front. Microbiol.">
        <title>Comparative Genomic Analysis of the Class Epsilonproteobacteria and Proposed Reclassification to Epsilonbacteraeota (phyl. nov.).</title>
        <authorList>
            <person name="Waite D.W."/>
            <person name="Vanwonterghem I."/>
            <person name="Rinke C."/>
            <person name="Parks D.H."/>
            <person name="Zhang Y."/>
            <person name="Takai K."/>
            <person name="Sievert S.M."/>
            <person name="Simon J."/>
            <person name="Campbell B.J."/>
            <person name="Hanson T.E."/>
            <person name="Woyke T."/>
            <person name="Klotz M.G."/>
            <person name="Hugenholtz P."/>
        </authorList>
    </citation>
    <scope>NUCLEOTIDE SEQUENCE [LARGE SCALE GENOMIC DNA]</scope>
    <source>
        <strain evidence="7">UBA11420</strain>
    </source>
</reference>
<dbReference type="InterPro" id="IPR036565">
    <property type="entry name" value="Mur-like_cat_sf"/>
</dbReference>
<comment type="similarity">
    <text evidence="1">Belongs to the folylpolyglutamate synthase family.</text>
</comment>
<dbReference type="EMBL" id="DLUG01000091">
    <property type="protein sequence ID" value="DAB36716.1"/>
    <property type="molecule type" value="Genomic_DNA"/>
</dbReference>
<evidence type="ECO:0000256" key="4">
    <source>
        <dbReference type="ARBA" id="ARBA00022741"/>
    </source>
</evidence>
<dbReference type="PANTHER" id="PTHR11136">
    <property type="entry name" value="FOLYLPOLYGLUTAMATE SYNTHASE-RELATED"/>
    <property type="match status" value="1"/>
</dbReference>
<feature type="non-terminal residue" evidence="7">
    <location>
        <position position="1"/>
    </location>
</feature>
<dbReference type="GO" id="GO:0005737">
    <property type="term" value="C:cytoplasm"/>
    <property type="evidence" value="ECO:0007669"/>
    <property type="project" value="TreeGrafter"/>
</dbReference>
<evidence type="ECO:0000313" key="7">
    <source>
        <dbReference type="EMBL" id="DAB36716.1"/>
    </source>
</evidence>
<keyword evidence="4" id="KW-0547">Nucleotide-binding</keyword>
<dbReference type="SUPFAM" id="SSF53623">
    <property type="entry name" value="MurD-like peptide ligases, catalytic domain"/>
    <property type="match status" value="1"/>
</dbReference>
<dbReference type="Gene3D" id="3.40.1190.10">
    <property type="entry name" value="Mur-like, catalytic domain"/>
    <property type="match status" value="1"/>
</dbReference>
<proteinExistence type="inferred from homology"/>
<evidence type="ECO:0000256" key="3">
    <source>
        <dbReference type="ARBA" id="ARBA00022723"/>
    </source>
</evidence>
<evidence type="ECO:0000256" key="5">
    <source>
        <dbReference type="ARBA" id="ARBA00022840"/>
    </source>
</evidence>
<dbReference type="GO" id="GO:0046872">
    <property type="term" value="F:metal ion binding"/>
    <property type="evidence" value="ECO:0007669"/>
    <property type="project" value="UniProtKB-KW"/>
</dbReference>
<sequence>TLFSFLDPKPLSYDEIDYERMPRTYRRIAAHFKLPRIVHVVGTNGKGTTGRFLAQMLRHNGFRVGHYTSPHILRFNERIWIDGGDVQDAILEAYHQKLLSWLDAKEAQALSYFEYTTLLAMAIFCDFCDYVVLEAGLGGEFDATNVFPKILSIVTPIGYDHQDFLGDTIEAIATTKLNSIANDFVLAAQYEASVEVLARQKAQSLHVTMVQPHFDAKTSYMLESYVSSYTNAPFLINNFKTAFCALTFLGYDITFESFSITMLQGRHQKILPNVTLDVGHNAMAALALTQSFDGKKVGLIYNCYKDKDYRVILKLLAPIIEEIYVIAIQSPRAVDEALLYETAKEYGLKISSFQAIDPQKEYVVFGSFSVAEAFLKGIK</sequence>
<name>A0A2D3WEL7_9BACT</name>
<comment type="caution">
    <text evidence="7">The sequence shown here is derived from an EMBL/GenBank/DDBJ whole genome shotgun (WGS) entry which is preliminary data.</text>
</comment>
<dbReference type="GO" id="GO:0046654">
    <property type="term" value="P:tetrahydrofolate biosynthetic process"/>
    <property type="evidence" value="ECO:0007669"/>
    <property type="project" value="UniProtKB-UniPathway"/>
</dbReference>
<evidence type="ECO:0000313" key="8">
    <source>
        <dbReference type="Proteomes" id="UP000231638"/>
    </source>
</evidence>
<dbReference type="UniPathway" id="UPA00077">
    <property type="reaction ID" value="UER00157"/>
</dbReference>
<dbReference type="SUPFAM" id="SSF53244">
    <property type="entry name" value="MurD-like peptide ligases, peptide-binding domain"/>
    <property type="match status" value="1"/>
</dbReference>